<dbReference type="AlphaFoldDB" id="A0A2U9BTH7"/>
<name>A0A2U9BTH7_SCOMX</name>
<proteinExistence type="predicted"/>
<dbReference type="Proteomes" id="UP000246464">
    <property type="component" value="Chromosome 9"/>
</dbReference>
<evidence type="ECO:0000313" key="2">
    <source>
        <dbReference type="EMBL" id="AWP06682.1"/>
    </source>
</evidence>
<gene>
    <name evidence="2" type="ORF">SMAX5B_010975</name>
</gene>
<feature type="region of interest" description="Disordered" evidence="1">
    <location>
        <begin position="189"/>
        <end position="225"/>
    </location>
</feature>
<evidence type="ECO:0000313" key="3">
    <source>
        <dbReference type="Proteomes" id="UP000246464"/>
    </source>
</evidence>
<reference evidence="2 3" key="1">
    <citation type="submission" date="2017-12" db="EMBL/GenBank/DDBJ databases">
        <title>Integrating genomic resources of turbot (Scophthalmus maximus) in depth evaluation of genetic and physical mapping variation across individuals.</title>
        <authorList>
            <person name="Martinez P."/>
        </authorList>
    </citation>
    <scope>NUCLEOTIDE SEQUENCE [LARGE SCALE GENOMIC DNA]</scope>
</reference>
<evidence type="ECO:0000256" key="1">
    <source>
        <dbReference type="SAM" id="MobiDB-lite"/>
    </source>
</evidence>
<organism evidence="2 3">
    <name type="scientific">Scophthalmus maximus</name>
    <name type="common">Turbot</name>
    <name type="synonym">Psetta maxima</name>
    <dbReference type="NCBI Taxonomy" id="52904"/>
    <lineage>
        <taxon>Eukaryota</taxon>
        <taxon>Metazoa</taxon>
        <taxon>Chordata</taxon>
        <taxon>Craniata</taxon>
        <taxon>Vertebrata</taxon>
        <taxon>Euteleostomi</taxon>
        <taxon>Actinopterygii</taxon>
        <taxon>Neopterygii</taxon>
        <taxon>Teleostei</taxon>
        <taxon>Neoteleostei</taxon>
        <taxon>Acanthomorphata</taxon>
        <taxon>Carangaria</taxon>
        <taxon>Pleuronectiformes</taxon>
        <taxon>Pleuronectoidei</taxon>
        <taxon>Scophthalmidae</taxon>
        <taxon>Scophthalmus</taxon>
    </lineage>
</organism>
<sequence length="273" mass="29384">MARREVSQRTCLRSSLPGWLKDFLNTPDSHPVFQFAFQPAPQLASIRPASIQPASQCAIQPAPQLASMRPASIHPVFQCAIQPAPHLARIRPASIQPAPQVASVRPASIKVQSVQPVSTSSVGGPIDTFPVSGSADICSSSSSVGRAKSGILVEEIYDMIREFRGFLEYYNACSTSPVGGPIDVSVVQPNSAPSRQSVGRSTRPSSVVPRNCRACLHGRPPGRPPELLRLHARPPGRPPELLHLLKPPSKTPVHFPSDSFFSPSWPPSTLYSV</sequence>
<keyword evidence="3" id="KW-1185">Reference proteome</keyword>
<protein>
    <submittedName>
        <fullName evidence="2">Uncharacterized protein</fullName>
    </submittedName>
</protein>
<feature type="compositionally biased region" description="Polar residues" evidence="1">
    <location>
        <begin position="189"/>
        <end position="205"/>
    </location>
</feature>
<dbReference type="EMBL" id="CP026251">
    <property type="protein sequence ID" value="AWP06682.1"/>
    <property type="molecule type" value="Genomic_DNA"/>
</dbReference>
<accession>A0A2U9BTH7</accession>